<name>A0A0A9BLM1_ARUDO</name>
<accession>A0A0A9BLM1</accession>
<dbReference type="AlphaFoldDB" id="A0A0A9BLM1"/>
<dbReference type="EMBL" id="GBRH01233011">
    <property type="protein sequence ID" value="JAD64884.1"/>
    <property type="molecule type" value="Transcribed_RNA"/>
</dbReference>
<sequence>MGSIKPNLLQQCLYSSTFLQLLSNLRRDIEKLPEELTITNPFSFHLLQP</sequence>
<reference evidence="1" key="1">
    <citation type="submission" date="2014-09" db="EMBL/GenBank/DDBJ databases">
        <authorList>
            <person name="Magalhaes I.L.F."/>
            <person name="Oliveira U."/>
            <person name="Santos F.R."/>
            <person name="Vidigal T.H.D.A."/>
            <person name="Brescovit A.D."/>
            <person name="Santos A.J."/>
        </authorList>
    </citation>
    <scope>NUCLEOTIDE SEQUENCE</scope>
    <source>
        <tissue evidence="1">Shoot tissue taken approximately 20 cm above the soil surface</tissue>
    </source>
</reference>
<evidence type="ECO:0000313" key="1">
    <source>
        <dbReference type="EMBL" id="JAD64884.1"/>
    </source>
</evidence>
<reference evidence="1" key="2">
    <citation type="journal article" date="2015" name="Data Brief">
        <title>Shoot transcriptome of the giant reed, Arundo donax.</title>
        <authorList>
            <person name="Barrero R.A."/>
            <person name="Guerrero F.D."/>
            <person name="Moolhuijzen P."/>
            <person name="Goolsby J.A."/>
            <person name="Tidwell J."/>
            <person name="Bellgard S.E."/>
            <person name="Bellgard M.I."/>
        </authorList>
    </citation>
    <scope>NUCLEOTIDE SEQUENCE</scope>
    <source>
        <tissue evidence="1">Shoot tissue taken approximately 20 cm above the soil surface</tissue>
    </source>
</reference>
<protein>
    <submittedName>
        <fullName evidence="1">Uncharacterized protein</fullName>
    </submittedName>
</protein>
<organism evidence="1">
    <name type="scientific">Arundo donax</name>
    <name type="common">Giant reed</name>
    <name type="synonym">Donax arundinaceus</name>
    <dbReference type="NCBI Taxonomy" id="35708"/>
    <lineage>
        <taxon>Eukaryota</taxon>
        <taxon>Viridiplantae</taxon>
        <taxon>Streptophyta</taxon>
        <taxon>Embryophyta</taxon>
        <taxon>Tracheophyta</taxon>
        <taxon>Spermatophyta</taxon>
        <taxon>Magnoliopsida</taxon>
        <taxon>Liliopsida</taxon>
        <taxon>Poales</taxon>
        <taxon>Poaceae</taxon>
        <taxon>PACMAD clade</taxon>
        <taxon>Arundinoideae</taxon>
        <taxon>Arundineae</taxon>
        <taxon>Arundo</taxon>
    </lineage>
</organism>
<proteinExistence type="predicted"/>